<name>A0A163GRY6_9BACL</name>
<proteinExistence type="predicted"/>
<dbReference type="SMART" id="SM00028">
    <property type="entry name" value="TPR"/>
    <property type="match status" value="3"/>
</dbReference>
<dbReference type="InterPro" id="IPR001387">
    <property type="entry name" value="Cro/C1-type_HTH"/>
</dbReference>
<dbReference type="CDD" id="cd00093">
    <property type="entry name" value="HTH_XRE"/>
    <property type="match status" value="1"/>
</dbReference>
<protein>
    <recommendedName>
        <fullName evidence="2">HTH cro/C1-type domain-containing protein</fullName>
    </recommendedName>
</protein>
<dbReference type="InterPro" id="IPR011990">
    <property type="entry name" value="TPR-like_helical_dom_sf"/>
</dbReference>
<accession>A0A163GRY6</accession>
<evidence type="ECO:0000313" key="4">
    <source>
        <dbReference type="Proteomes" id="UP000076796"/>
    </source>
</evidence>
<evidence type="ECO:0000313" key="3">
    <source>
        <dbReference type="EMBL" id="KZS45119.1"/>
    </source>
</evidence>
<dbReference type="Pfam" id="PF13560">
    <property type="entry name" value="HTH_31"/>
    <property type="match status" value="1"/>
</dbReference>
<dbReference type="SUPFAM" id="SSF48452">
    <property type="entry name" value="TPR-like"/>
    <property type="match status" value="1"/>
</dbReference>
<dbReference type="RefSeq" id="WP_063477625.1">
    <property type="nucleotide sequence ID" value="NZ_JBCMWP010000019.1"/>
</dbReference>
<dbReference type="SMART" id="SM00530">
    <property type="entry name" value="HTH_XRE"/>
    <property type="match status" value="1"/>
</dbReference>
<sequence length="456" mass="52698">MDKFTNDLQDFDPIKVGVNLRFERNKAGFSISKLAQDVKISAGKISYLENGQRSKMQIDDIQSIADALNIPISNILNDDALIKPPIEKYYGDIDLILQFIAAGLLNEAPKLIDVLKQKLNSTESKWLQPALLFIEAELHISSGESDKAMQTFSFISNMNGHHTLLNHYKVRALNALACNSFKKHHITDALLYTKRALMFSDKNLSAEQRSNTYYNMSLLYGLVGYTDIAIMHGKNAEILSHDNTVYLTEIRFSLGILYMIQEDTEEAISYISEALGFYQKIKDITSIGNMYKCFYTLYRIDPHKYALVRTFFELDYLSVLNSDSVVQIDYLHTWIELMLEQNQFDHIGRYIDFCIETVDKMPARINYKTYWLASIFYKMTKQPIEMEHALSTALNYLDQSMVKEKAMILFELAKLREPESNSLYFEVSSLFQTFINDSERNRTLDQLLNLIPSLRY</sequence>
<dbReference type="EMBL" id="LWMH01000001">
    <property type="protein sequence ID" value="KZS45119.1"/>
    <property type="molecule type" value="Genomic_DNA"/>
</dbReference>
<evidence type="ECO:0000256" key="1">
    <source>
        <dbReference type="PROSITE-ProRule" id="PRU00339"/>
    </source>
</evidence>
<keyword evidence="4" id="KW-1185">Reference proteome</keyword>
<feature type="repeat" description="TPR" evidence="1">
    <location>
        <begin position="248"/>
        <end position="281"/>
    </location>
</feature>
<dbReference type="PROSITE" id="PS50943">
    <property type="entry name" value="HTH_CROC1"/>
    <property type="match status" value="1"/>
</dbReference>
<dbReference type="Proteomes" id="UP000076796">
    <property type="component" value="Unassembled WGS sequence"/>
</dbReference>
<dbReference type="PROSITE" id="PS50005">
    <property type="entry name" value="TPR"/>
    <property type="match status" value="1"/>
</dbReference>
<dbReference type="Gene3D" id="1.25.40.10">
    <property type="entry name" value="Tetratricopeptide repeat domain"/>
    <property type="match status" value="1"/>
</dbReference>
<organism evidence="3 4">
    <name type="scientific">Paenibacillus glucanolyticus</name>
    <dbReference type="NCBI Taxonomy" id="59843"/>
    <lineage>
        <taxon>Bacteria</taxon>
        <taxon>Bacillati</taxon>
        <taxon>Bacillota</taxon>
        <taxon>Bacilli</taxon>
        <taxon>Bacillales</taxon>
        <taxon>Paenibacillaceae</taxon>
        <taxon>Paenibacillus</taxon>
    </lineage>
</organism>
<dbReference type="InterPro" id="IPR019734">
    <property type="entry name" value="TPR_rpt"/>
</dbReference>
<keyword evidence="1" id="KW-0802">TPR repeat</keyword>
<dbReference type="GO" id="GO:0003677">
    <property type="term" value="F:DNA binding"/>
    <property type="evidence" value="ECO:0007669"/>
    <property type="project" value="InterPro"/>
</dbReference>
<feature type="domain" description="HTH cro/C1-type" evidence="2">
    <location>
        <begin position="20"/>
        <end position="75"/>
    </location>
</feature>
<dbReference type="InterPro" id="IPR010982">
    <property type="entry name" value="Lambda_DNA-bd_dom_sf"/>
</dbReference>
<dbReference type="AlphaFoldDB" id="A0A163GRY6"/>
<evidence type="ECO:0000259" key="2">
    <source>
        <dbReference type="PROSITE" id="PS50943"/>
    </source>
</evidence>
<dbReference type="Gene3D" id="1.10.260.40">
    <property type="entry name" value="lambda repressor-like DNA-binding domains"/>
    <property type="match status" value="1"/>
</dbReference>
<comment type="caution">
    <text evidence="3">The sequence shown here is derived from an EMBL/GenBank/DDBJ whole genome shotgun (WGS) entry which is preliminary data.</text>
</comment>
<gene>
    <name evidence="3" type="ORF">AWU65_03820</name>
</gene>
<reference evidence="3" key="1">
    <citation type="journal article" date="2016" name="Genome Announc.">
        <title>Draft genomes of two strains of Paenibacillus glucanolyticus with capability to degrade lignocellulose.</title>
        <authorList>
            <person name="Mathews S.L."/>
            <person name="Pawlak J."/>
            <person name="Grunden A.M."/>
        </authorList>
    </citation>
    <scope>NUCLEOTIDE SEQUENCE [LARGE SCALE GENOMIC DNA]</scope>
    <source>
        <strain evidence="3">SLM1</strain>
    </source>
</reference>
<dbReference type="OrthoDB" id="2575584at2"/>
<dbReference type="SUPFAM" id="SSF47413">
    <property type="entry name" value="lambda repressor-like DNA-binding domains"/>
    <property type="match status" value="1"/>
</dbReference>